<sequence>MPVKLNDVEQFLLHIEQNEGIVFDQYPNYVLLPVIPFFQLIHVQNTLQVIDRLYCFEPASNGFLIRVDGYLTLACEERSIRDDDFRRITIQLLETMRF</sequence>
<proteinExistence type="predicted"/>
<dbReference type="KEGG" id="vqi:CCZ37_07385"/>
<name>A0A223MY33_9VIBR</name>
<dbReference type="EMBL" id="CP022741">
    <property type="protein sequence ID" value="ASU22424.1"/>
    <property type="molecule type" value="Genomic_DNA"/>
</dbReference>
<evidence type="ECO:0000313" key="2">
    <source>
        <dbReference type="Proteomes" id="UP000215148"/>
    </source>
</evidence>
<reference evidence="1 2" key="1">
    <citation type="submission" date="2017-08" db="EMBL/GenBank/DDBJ databases">
        <title>The Vibrio qinghaiensis sp.-Q67 is a luminous bacteria isolated firstly from Qinghai lake, Qinghai province, China, which has been proved to be very sensitive to detect environmental and food pollutants. Therefore, complete genome analysis of V. qinghaiensis sp.-Q67 highlights the potential application of this strain on detection of hazards in the contaminated environments.</title>
        <authorList>
            <person name="Gong L."/>
        </authorList>
    </citation>
    <scope>NUCLEOTIDE SEQUENCE [LARGE SCALE GENOMIC DNA]</scope>
    <source>
        <strain evidence="1 2">Q67</strain>
    </source>
</reference>
<organism evidence="1 2">
    <name type="scientific">Vibrio qinghaiensis</name>
    <dbReference type="NCBI Taxonomy" id="2025808"/>
    <lineage>
        <taxon>Bacteria</taxon>
        <taxon>Pseudomonadati</taxon>
        <taxon>Pseudomonadota</taxon>
        <taxon>Gammaproteobacteria</taxon>
        <taxon>Vibrionales</taxon>
        <taxon>Vibrionaceae</taxon>
        <taxon>Vibrio</taxon>
    </lineage>
</organism>
<dbReference type="AlphaFoldDB" id="A0A223MY33"/>
<gene>
    <name evidence="1" type="ORF">CCZ37_07385</name>
</gene>
<protein>
    <submittedName>
        <fullName evidence="1">Uncharacterized protein</fullName>
    </submittedName>
</protein>
<keyword evidence="2" id="KW-1185">Reference proteome</keyword>
<accession>A0A223MY33</accession>
<evidence type="ECO:0000313" key="1">
    <source>
        <dbReference type="EMBL" id="ASU22424.1"/>
    </source>
</evidence>
<dbReference type="Proteomes" id="UP000215148">
    <property type="component" value="Chromosome 1"/>
</dbReference>